<name>A0A7R9EKP6_9NEOP</name>
<feature type="transmembrane region" description="Helical" evidence="1">
    <location>
        <begin position="179"/>
        <end position="209"/>
    </location>
</feature>
<sequence>MAEATASSRHLFGCPSRDLPLTILHRLIFSKFWISSTMKILSCSILLVNLDSILKSFKSDGASMRDPSLYTGSGPSDGFTEPDFNPVPDTADLGVPHQGSFWQLESFNTRIAAVIPIHHPEVTLAKPSVEGLKLAKVVQRNPHKVEIVSMTLTFLITFSAIGLFAYLCLLIGSSRGNRYLLLPAMILDMLILVLSTFTYIALMVVTFSYDTGLGVAYMLGGFVGNGLMLYFWLCVFSLFQHLREIQNIEQSQGITAVEAAELWHWRSFQSETRVGGAVVECLNGRDSQYSLDNGRSSCLGGLFRWAGRTCCRASRRSGGVCTVGPKNGAVSRSYCQSIGLVPFYEQQLVALLWFRMCNSSKFRSLELAPPPSQN</sequence>
<organism evidence="2">
    <name type="scientific">Timema monikensis</name>
    <dbReference type="NCBI Taxonomy" id="170555"/>
    <lineage>
        <taxon>Eukaryota</taxon>
        <taxon>Metazoa</taxon>
        <taxon>Ecdysozoa</taxon>
        <taxon>Arthropoda</taxon>
        <taxon>Hexapoda</taxon>
        <taxon>Insecta</taxon>
        <taxon>Pterygota</taxon>
        <taxon>Neoptera</taxon>
        <taxon>Polyneoptera</taxon>
        <taxon>Phasmatodea</taxon>
        <taxon>Timematodea</taxon>
        <taxon>Timematoidea</taxon>
        <taxon>Timematidae</taxon>
        <taxon>Timema</taxon>
    </lineage>
</organism>
<proteinExistence type="predicted"/>
<keyword evidence="1" id="KW-1133">Transmembrane helix</keyword>
<dbReference type="AlphaFoldDB" id="A0A7R9EKP6"/>
<evidence type="ECO:0000313" key="2">
    <source>
        <dbReference type="EMBL" id="CAD7435067.1"/>
    </source>
</evidence>
<accession>A0A7R9EKP6</accession>
<dbReference type="EMBL" id="OB798887">
    <property type="protein sequence ID" value="CAD7435067.1"/>
    <property type="molecule type" value="Genomic_DNA"/>
</dbReference>
<feature type="transmembrane region" description="Helical" evidence="1">
    <location>
        <begin position="147"/>
        <end position="172"/>
    </location>
</feature>
<keyword evidence="1" id="KW-0812">Transmembrane</keyword>
<evidence type="ECO:0000256" key="1">
    <source>
        <dbReference type="SAM" id="Phobius"/>
    </source>
</evidence>
<reference evidence="2" key="1">
    <citation type="submission" date="2020-11" db="EMBL/GenBank/DDBJ databases">
        <authorList>
            <person name="Tran Van P."/>
        </authorList>
    </citation>
    <scope>NUCLEOTIDE SEQUENCE</scope>
</reference>
<gene>
    <name evidence="2" type="ORF">TMSB3V08_LOCUS11715</name>
</gene>
<feature type="transmembrane region" description="Helical" evidence="1">
    <location>
        <begin position="215"/>
        <end position="239"/>
    </location>
</feature>
<keyword evidence="1" id="KW-0472">Membrane</keyword>
<protein>
    <submittedName>
        <fullName evidence="2">Uncharacterized protein</fullName>
    </submittedName>
</protein>